<accession>A0A0D2D106</accession>
<dbReference type="STRING" id="215243.A0A0D2D106"/>
<organism evidence="2 3">
    <name type="scientific">Exophiala oligosperma</name>
    <dbReference type="NCBI Taxonomy" id="215243"/>
    <lineage>
        <taxon>Eukaryota</taxon>
        <taxon>Fungi</taxon>
        <taxon>Dikarya</taxon>
        <taxon>Ascomycota</taxon>
        <taxon>Pezizomycotina</taxon>
        <taxon>Eurotiomycetes</taxon>
        <taxon>Chaetothyriomycetidae</taxon>
        <taxon>Chaetothyriales</taxon>
        <taxon>Herpotrichiellaceae</taxon>
        <taxon>Exophiala</taxon>
    </lineage>
</organism>
<dbReference type="AlphaFoldDB" id="A0A0D2D106"/>
<evidence type="ECO:0000313" key="2">
    <source>
        <dbReference type="EMBL" id="KIW35915.1"/>
    </source>
</evidence>
<evidence type="ECO:0000313" key="3">
    <source>
        <dbReference type="Proteomes" id="UP000053342"/>
    </source>
</evidence>
<feature type="transmembrane region" description="Helical" evidence="1">
    <location>
        <begin position="37"/>
        <end position="62"/>
    </location>
</feature>
<dbReference type="OrthoDB" id="3648309at2759"/>
<evidence type="ECO:0000256" key="1">
    <source>
        <dbReference type="SAM" id="Phobius"/>
    </source>
</evidence>
<reference evidence="2 3" key="1">
    <citation type="submission" date="2015-01" db="EMBL/GenBank/DDBJ databases">
        <title>The Genome Sequence of Exophiala oligosperma CBS72588.</title>
        <authorList>
            <consortium name="The Broad Institute Genomics Platform"/>
            <person name="Cuomo C."/>
            <person name="de Hoog S."/>
            <person name="Gorbushina A."/>
            <person name="Stielow B."/>
            <person name="Teixiera M."/>
            <person name="Abouelleil A."/>
            <person name="Chapman S.B."/>
            <person name="Priest M."/>
            <person name="Young S.K."/>
            <person name="Wortman J."/>
            <person name="Nusbaum C."/>
            <person name="Birren B."/>
        </authorList>
    </citation>
    <scope>NUCLEOTIDE SEQUENCE [LARGE SCALE GENOMIC DNA]</scope>
    <source>
        <strain evidence="2 3">CBS 72588</strain>
    </source>
</reference>
<dbReference type="HOGENOM" id="CLU_1777459_0_0_1"/>
<sequence length="146" mass="16327">MPFSRAYAFHVISFPAIPVLLVLRFPHYSSKVNVCALRTNIVFFSTLFTLIFFFACGAGAFWNLALGNVHAGQRLTVVPCRSVHVRIDVDGVVPAGVQLLQAVDFPLTLPVEDLSRLIKGKKERMVKREADGCERWQQLGGPTRWV</sequence>
<dbReference type="EMBL" id="KN847391">
    <property type="protein sequence ID" value="KIW35915.1"/>
    <property type="molecule type" value="Genomic_DNA"/>
</dbReference>
<keyword evidence="1" id="KW-0812">Transmembrane</keyword>
<keyword evidence="3" id="KW-1185">Reference proteome</keyword>
<feature type="transmembrane region" description="Helical" evidence="1">
    <location>
        <begin position="6"/>
        <end position="25"/>
    </location>
</feature>
<dbReference type="VEuPathDB" id="FungiDB:PV06_11763"/>
<proteinExistence type="predicted"/>
<protein>
    <submittedName>
        <fullName evidence="2">Uncharacterized protein</fullName>
    </submittedName>
</protein>
<gene>
    <name evidence="2" type="ORF">PV06_11763</name>
</gene>
<keyword evidence="1" id="KW-0472">Membrane</keyword>
<keyword evidence="1" id="KW-1133">Transmembrane helix</keyword>
<name>A0A0D2D106_9EURO</name>
<dbReference type="RefSeq" id="XP_016256131.1">
    <property type="nucleotide sequence ID" value="XM_016413489.1"/>
</dbReference>
<dbReference type="Proteomes" id="UP000053342">
    <property type="component" value="Unassembled WGS sequence"/>
</dbReference>
<dbReference type="GeneID" id="27363837"/>